<name>A0A7D5H7S8_9PSED</name>
<gene>
    <name evidence="2" type="ORF">HWQ56_21700</name>
</gene>
<evidence type="ECO:0000313" key="2">
    <source>
        <dbReference type="EMBL" id="QKZ06249.1"/>
    </source>
</evidence>
<dbReference type="AlphaFoldDB" id="A0A7D5H7S8"/>
<reference evidence="2 3" key="1">
    <citation type="submission" date="2020-06" db="EMBL/GenBank/DDBJ databases">
        <title>Pseudomonas eucalypticola sp. nov., an endophyte of Eucalyptus dunnii leaves with biocontrol ability of eucalyptus leaf blight.</title>
        <authorList>
            <person name="Liu Y."/>
            <person name="Song Z."/>
            <person name="Zeng H."/>
            <person name="Lu M."/>
            <person name="Wang X."/>
            <person name="Lian X."/>
            <person name="Zhang Q."/>
        </authorList>
    </citation>
    <scope>NUCLEOTIDE SEQUENCE [LARGE SCALE GENOMIC DNA]</scope>
    <source>
        <strain evidence="2 3">NP-1</strain>
    </source>
</reference>
<dbReference type="RefSeq" id="WP_158158105.1">
    <property type="nucleotide sequence ID" value="NZ_CP056030.1"/>
</dbReference>
<feature type="transmembrane region" description="Helical" evidence="1">
    <location>
        <begin position="86"/>
        <end position="103"/>
    </location>
</feature>
<dbReference type="KEGG" id="pez:HWQ56_21700"/>
<evidence type="ECO:0000313" key="3">
    <source>
        <dbReference type="Proteomes" id="UP000509568"/>
    </source>
</evidence>
<feature type="transmembrane region" description="Helical" evidence="1">
    <location>
        <begin position="308"/>
        <end position="327"/>
    </location>
</feature>
<feature type="transmembrane region" description="Helical" evidence="1">
    <location>
        <begin position="109"/>
        <end position="126"/>
    </location>
</feature>
<dbReference type="EMBL" id="CP056030">
    <property type="protein sequence ID" value="QKZ06249.1"/>
    <property type="molecule type" value="Genomic_DNA"/>
</dbReference>
<feature type="transmembrane region" description="Helical" evidence="1">
    <location>
        <begin position="283"/>
        <end position="302"/>
    </location>
</feature>
<organism evidence="2 3">
    <name type="scientific">Pseudomonas eucalypticola</name>
    <dbReference type="NCBI Taxonomy" id="2599595"/>
    <lineage>
        <taxon>Bacteria</taxon>
        <taxon>Pseudomonadati</taxon>
        <taxon>Pseudomonadota</taxon>
        <taxon>Gammaproteobacteria</taxon>
        <taxon>Pseudomonadales</taxon>
        <taxon>Pseudomonadaceae</taxon>
        <taxon>Pseudomonas</taxon>
    </lineage>
</organism>
<dbReference type="Proteomes" id="UP000509568">
    <property type="component" value="Chromosome"/>
</dbReference>
<feature type="transmembrane region" description="Helical" evidence="1">
    <location>
        <begin position="202"/>
        <end position="222"/>
    </location>
</feature>
<keyword evidence="1" id="KW-0472">Membrane</keyword>
<keyword evidence="1" id="KW-1133">Transmembrane helix</keyword>
<feature type="transmembrane region" description="Helical" evidence="1">
    <location>
        <begin position="252"/>
        <end position="271"/>
    </location>
</feature>
<feature type="transmembrane region" description="Helical" evidence="1">
    <location>
        <begin position="157"/>
        <end position="190"/>
    </location>
</feature>
<protein>
    <recommendedName>
        <fullName evidence="4">Glycosyltransferase RgtA/B/C/D-like domain-containing protein</fullName>
    </recommendedName>
</protein>
<accession>A0A7D5H7S8</accession>
<keyword evidence="3" id="KW-1185">Reference proteome</keyword>
<evidence type="ECO:0008006" key="4">
    <source>
        <dbReference type="Google" id="ProtNLM"/>
    </source>
</evidence>
<evidence type="ECO:0000256" key="1">
    <source>
        <dbReference type="SAM" id="Phobius"/>
    </source>
</evidence>
<sequence>MMKHFELSKLCTLVALLVLASIFVTLSARSVWMDEAMLLKNIIAISNPADFAAPLPFYDQAEPVLASVFFKLVMTVFHYDIRPLRLSVLAVSLLLAIPVALLFRPYRWGVFVFLLAVIGNSFSTAFHFTELKFYFLEMSGSFMAILAIREAEDRDDIYWTLLVAALISLLGFSTLIIAGGLLAYACWWFVSRDDGSQRLYKVGGFVVAAACVALSYVCMKYLTTYQISNYSTYASSGPAQALESVLHALLGAYGKVLMAVSVVSSLMLLVYPPRTFIHRVNQFFCVLVVLVLVGKVAGVYPATYPRHVIWMVPLSLVIDTFAILTFTQGMSKSLKVLGWALLALLALQAAKAVHNNLDGDNFQYTDNNALYQYISAMPPSEILVHPNAQPSLEYYQLLDPGLARQHFFTRLDDTTRRRDPSQEMATMANDIDQLLAQRPSDSVYFLTSHLDLQPGETGVGNLMQAALDKYRCAYTSELSVTDAELLHLNCRGPL</sequence>
<proteinExistence type="predicted"/>
<keyword evidence="1" id="KW-0812">Transmembrane</keyword>